<protein>
    <submittedName>
        <fullName evidence="1">Uncharacterized protein</fullName>
    </submittedName>
</protein>
<reference evidence="2" key="2">
    <citation type="submission" date="2020-04" db="EMBL/GenBank/DDBJ databases">
        <authorList>
            <person name="Tanveer F."/>
            <person name="Xie Y."/>
            <person name="Shinwari Z.K."/>
        </authorList>
    </citation>
    <scope>NUCLEOTIDE SEQUENCE</scope>
    <source>
        <strain evidence="2">MOSEL-ME25</strain>
    </source>
</reference>
<evidence type="ECO:0000313" key="2">
    <source>
        <dbReference type="EMBL" id="MDB0579808.1"/>
    </source>
</evidence>
<dbReference type="AlphaFoldDB" id="A0A0C2HJ17"/>
<dbReference type="EMBL" id="JABEVU030000001">
    <property type="protein sequence ID" value="MDB0579808.1"/>
    <property type="molecule type" value="Genomic_DNA"/>
</dbReference>
<evidence type="ECO:0000313" key="4">
    <source>
        <dbReference type="Proteomes" id="UP000527860"/>
    </source>
</evidence>
<name>A0A0C2HJ17_9STAP</name>
<evidence type="ECO:0000313" key="3">
    <source>
        <dbReference type="Proteomes" id="UP000031546"/>
    </source>
</evidence>
<accession>A0A0C2HJ17</accession>
<comment type="caution">
    <text evidence="1">The sequence shown here is derived from an EMBL/GenBank/DDBJ whole genome shotgun (WGS) entry which is preliminary data.</text>
</comment>
<organism evidence="1 3">
    <name type="scientific">Salinicoccus roseus</name>
    <dbReference type="NCBI Taxonomy" id="45670"/>
    <lineage>
        <taxon>Bacteria</taxon>
        <taxon>Bacillati</taxon>
        <taxon>Bacillota</taxon>
        <taxon>Bacilli</taxon>
        <taxon>Bacillales</taxon>
        <taxon>Staphylococcaceae</taxon>
        <taxon>Salinicoccus</taxon>
    </lineage>
</organism>
<gene>
    <name evidence="2" type="ORF">F7P68_0004630</name>
    <name evidence="1" type="ORF">SN16_03315</name>
</gene>
<dbReference type="Proteomes" id="UP000031546">
    <property type="component" value="Unassembled WGS sequence"/>
</dbReference>
<dbReference type="OrthoDB" id="2401088at2"/>
<dbReference type="EMBL" id="JXII01000002">
    <property type="protein sequence ID" value="KIH71704.1"/>
    <property type="molecule type" value="Genomic_DNA"/>
</dbReference>
<keyword evidence="4" id="KW-1185">Reference proteome</keyword>
<dbReference type="STRING" id="45670.SN16_03315"/>
<reference evidence="2" key="3">
    <citation type="submission" date="2022-12" db="EMBL/GenBank/DDBJ databases">
        <title>Genome analysis and biological profiling of marine Salinicoccus roseus MOSEL-ME25.</title>
        <authorList>
            <person name="Mirza F.T."/>
            <person name="Xie Y."/>
            <person name="Shinwari Z.K."/>
        </authorList>
    </citation>
    <scope>NUCLEOTIDE SEQUENCE</scope>
    <source>
        <strain evidence="2">MOSEL-ME25</strain>
    </source>
</reference>
<dbReference type="RefSeq" id="WP_040105164.1">
    <property type="nucleotide sequence ID" value="NZ_CANLZD010000002.1"/>
</dbReference>
<dbReference type="Proteomes" id="UP000527860">
    <property type="component" value="Unassembled WGS sequence"/>
</dbReference>
<evidence type="ECO:0000313" key="1">
    <source>
        <dbReference type="EMBL" id="KIH71704.1"/>
    </source>
</evidence>
<sequence>MHEEKFNIIEGKEMTLEALRYEIEEITGMGVQSFDGEASRFVSKKPNVDQEFETFNVRYDFKDSNDFVDVVFTTDQKENLEDYDFDDEEVKVQLITYKRMDAPLGNESEKVEE</sequence>
<proteinExistence type="predicted"/>
<reference evidence="1 3" key="1">
    <citation type="submission" date="2015-01" db="EMBL/GenBank/DDBJ databases">
        <title>Genome sequences of high lactate-tolerant strain Salinicoccus roseus W12 with industrial interest.</title>
        <authorList>
            <person name="Wang H."/>
            <person name="Yu B."/>
        </authorList>
    </citation>
    <scope>NUCLEOTIDE SEQUENCE [LARGE SCALE GENOMIC DNA]</scope>
    <source>
        <strain evidence="1 3">W12</strain>
    </source>
</reference>
<dbReference type="GeneID" id="77844568"/>